<evidence type="ECO:0000313" key="11">
    <source>
        <dbReference type="Proteomes" id="UP001586593"/>
    </source>
</evidence>
<gene>
    <name evidence="10" type="ORF">VTK73DRAFT_225</name>
</gene>
<keyword evidence="2" id="KW-0479">Metal-binding</keyword>
<dbReference type="PANTHER" id="PTHR31313:SF78">
    <property type="entry name" value="TRANSCRIPTION FACTOR DOMAIN-CONTAINING PROTEIN"/>
    <property type="match status" value="1"/>
</dbReference>
<dbReference type="PANTHER" id="PTHR31313">
    <property type="entry name" value="TY1 ENHANCER ACTIVATOR"/>
    <property type="match status" value="1"/>
</dbReference>
<evidence type="ECO:0000259" key="9">
    <source>
        <dbReference type="PROSITE" id="PS50048"/>
    </source>
</evidence>
<evidence type="ECO:0000256" key="1">
    <source>
        <dbReference type="ARBA" id="ARBA00004123"/>
    </source>
</evidence>
<evidence type="ECO:0000256" key="6">
    <source>
        <dbReference type="ARBA" id="ARBA00023163"/>
    </source>
</evidence>
<dbReference type="SMART" id="SM00066">
    <property type="entry name" value="GAL4"/>
    <property type="match status" value="1"/>
</dbReference>
<accession>A0ABR3XFN5</accession>
<evidence type="ECO:0000256" key="2">
    <source>
        <dbReference type="ARBA" id="ARBA00022723"/>
    </source>
</evidence>
<protein>
    <recommendedName>
        <fullName evidence="9">Zn(2)-C6 fungal-type domain-containing protein</fullName>
    </recommendedName>
</protein>
<dbReference type="Pfam" id="PF00172">
    <property type="entry name" value="Zn_clus"/>
    <property type="match status" value="1"/>
</dbReference>
<reference evidence="10 11" key="1">
    <citation type="journal article" date="2024" name="Commun. Biol.">
        <title>Comparative genomic analysis of thermophilic fungi reveals convergent evolutionary adaptations and gene losses.</title>
        <authorList>
            <person name="Steindorff A.S."/>
            <person name="Aguilar-Pontes M.V."/>
            <person name="Robinson A.J."/>
            <person name="Andreopoulos B."/>
            <person name="LaButti K."/>
            <person name="Kuo A."/>
            <person name="Mondo S."/>
            <person name="Riley R."/>
            <person name="Otillar R."/>
            <person name="Haridas S."/>
            <person name="Lipzen A."/>
            <person name="Grimwood J."/>
            <person name="Schmutz J."/>
            <person name="Clum A."/>
            <person name="Reid I.D."/>
            <person name="Moisan M.C."/>
            <person name="Butler G."/>
            <person name="Nguyen T.T.M."/>
            <person name="Dewar K."/>
            <person name="Conant G."/>
            <person name="Drula E."/>
            <person name="Henrissat B."/>
            <person name="Hansel C."/>
            <person name="Singer S."/>
            <person name="Hutchinson M.I."/>
            <person name="de Vries R.P."/>
            <person name="Natvig D.O."/>
            <person name="Powell A.J."/>
            <person name="Tsang A."/>
            <person name="Grigoriev I.V."/>
        </authorList>
    </citation>
    <scope>NUCLEOTIDE SEQUENCE [LARGE SCALE GENOMIC DNA]</scope>
    <source>
        <strain evidence="10 11">ATCC 24622</strain>
    </source>
</reference>
<dbReference type="EMBL" id="JAZHXJ010000102">
    <property type="protein sequence ID" value="KAL1874748.1"/>
    <property type="molecule type" value="Genomic_DNA"/>
</dbReference>
<evidence type="ECO:0000256" key="3">
    <source>
        <dbReference type="ARBA" id="ARBA00022833"/>
    </source>
</evidence>
<name>A0ABR3XFN5_9PEZI</name>
<keyword evidence="3" id="KW-0862">Zinc</keyword>
<keyword evidence="5" id="KW-0238">DNA-binding</keyword>
<keyword evidence="7" id="KW-0539">Nucleus</keyword>
<evidence type="ECO:0000256" key="7">
    <source>
        <dbReference type="ARBA" id="ARBA00023242"/>
    </source>
</evidence>
<dbReference type="CDD" id="cd00067">
    <property type="entry name" value="GAL4"/>
    <property type="match status" value="1"/>
</dbReference>
<evidence type="ECO:0000256" key="5">
    <source>
        <dbReference type="ARBA" id="ARBA00023125"/>
    </source>
</evidence>
<dbReference type="InterPro" id="IPR036864">
    <property type="entry name" value="Zn2-C6_fun-type_DNA-bd_sf"/>
</dbReference>
<feature type="domain" description="Zn(2)-C6 fungal-type" evidence="9">
    <location>
        <begin position="9"/>
        <end position="39"/>
    </location>
</feature>
<keyword evidence="4" id="KW-0805">Transcription regulation</keyword>
<proteinExistence type="predicted"/>
<dbReference type="InterPro" id="IPR001138">
    <property type="entry name" value="Zn2Cys6_DnaBD"/>
</dbReference>
<organism evidence="10 11">
    <name type="scientific">Phialemonium thermophilum</name>
    <dbReference type="NCBI Taxonomy" id="223376"/>
    <lineage>
        <taxon>Eukaryota</taxon>
        <taxon>Fungi</taxon>
        <taxon>Dikarya</taxon>
        <taxon>Ascomycota</taxon>
        <taxon>Pezizomycotina</taxon>
        <taxon>Sordariomycetes</taxon>
        <taxon>Sordariomycetidae</taxon>
        <taxon>Cephalothecales</taxon>
        <taxon>Cephalothecaceae</taxon>
        <taxon>Phialemonium</taxon>
    </lineage>
</organism>
<feature type="region of interest" description="Disordered" evidence="8">
    <location>
        <begin position="223"/>
        <end position="248"/>
    </location>
</feature>
<sequence length="274" mass="30485">MSLVRGRAACEGCRWRKQKCDGKKPACSRCQDQNRTCVWPKAQKRGPVKGYVEALEHRLEVTENALLRLLAVSDEERLALAFRPDSEPVVTLPRVQSVASADAGSRAEVSKADLLAHWEQFPLTNLDEIRHWAKEALQAPLASSLRQESFEQAGDVDIAGGSAQAEGVPRQQVYSHTQLMPLPVDQGIHASTPSPVHSQNEAVHFQEAAMPAAMPTWQPAVTYPQQQASPARQEGHTNMQSAEQPATMQAQTKDWEEGEESLFLPLEFKQQYLW</sequence>
<dbReference type="PROSITE" id="PS00463">
    <property type="entry name" value="ZN2_CY6_FUNGAL_1"/>
    <property type="match status" value="1"/>
</dbReference>
<evidence type="ECO:0000256" key="8">
    <source>
        <dbReference type="SAM" id="MobiDB-lite"/>
    </source>
</evidence>
<keyword evidence="6" id="KW-0804">Transcription</keyword>
<dbReference type="Gene3D" id="4.10.240.10">
    <property type="entry name" value="Zn(2)-C6 fungal-type DNA-binding domain"/>
    <property type="match status" value="1"/>
</dbReference>
<keyword evidence="11" id="KW-1185">Reference proteome</keyword>
<comment type="caution">
    <text evidence="10">The sequence shown here is derived from an EMBL/GenBank/DDBJ whole genome shotgun (WGS) entry which is preliminary data.</text>
</comment>
<dbReference type="PROSITE" id="PS50048">
    <property type="entry name" value="ZN2_CY6_FUNGAL_2"/>
    <property type="match status" value="1"/>
</dbReference>
<dbReference type="Proteomes" id="UP001586593">
    <property type="component" value="Unassembled WGS sequence"/>
</dbReference>
<dbReference type="SUPFAM" id="SSF57701">
    <property type="entry name" value="Zn2/Cys6 DNA-binding domain"/>
    <property type="match status" value="1"/>
</dbReference>
<dbReference type="InterPro" id="IPR051615">
    <property type="entry name" value="Transcr_Regulatory_Elem"/>
</dbReference>
<evidence type="ECO:0000313" key="10">
    <source>
        <dbReference type="EMBL" id="KAL1874748.1"/>
    </source>
</evidence>
<evidence type="ECO:0000256" key="4">
    <source>
        <dbReference type="ARBA" id="ARBA00023015"/>
    </source>
</evidence>
<comment type="subcellular location">
    <subcellularLocation>
        <location evidence="1">Nucleus</location>
    </subcellularLocation>
</comment>